<dbReference type="EMBL" id="BAAAPN010000024">
    <property type="protein sequence ID" value="GAA1751135.1"/>
    <property type="molecule type" value="Genomic_DNA"/>
</dbReference>
<dbReference type="Proteomes" id="UP001501475">
    <property type="component" value="Unassembled WGS sequence"/>
</dbReference>
<comment type="caution">
    <text evidence="1">The sequence shown here is derived from an EMBL/GenBank/DDBJ whole genome shotgun (WGS) entry which is preliminary data.</text>
</comment>
<keyword evidence="2" id="KW-1185">Reference proteome</keyword>
<reference evidence="1 2" key="1">
    <citation type="journal article" date="2019" name="Int. J. Syst. Evol. Microbiol.">
        <title>The Global Catalogue of Microorganisms (GCM) 10K type strain sequencing project: providing services to taxonomists for standard genome sequencing and annotation.</title>
        <authorList>
            <consortium name="The Broad Institute Genomics Platform"/>
            <consortium name="The Broad Institute Genome Sequencing Center for Infectious Disease"/>
            <person name="Wu L."/>
            <person name="Ma J."/>
        </authorList>
    </citation>
    <scope>NUCLEOTIDE SEQUENCE [LARGE SCALE GENOMIC DNA]</scope>
    <source>
        <strain evidence="1 2">JCM 15591</strain>
    </source>
</reference>
<evidence type="ECO:0000313" key="2">
    <source>
        <dbReference type="Proteomes" id="UP001501475"/>
    </source>
</evidence>
<evidence type="ECO:0000313" key="1">
    <source>
        <dbReference type="EMBL" id="GAA1751135.1"/>
    </source>
</evidence>
<proteinExistence type="predicted"/>
<accession>A0ABN2K9V7</accession>
<name>A0ABN2K9V7_9MICO</name>
<gene>
    <name evidence="1" type="ORF">GCM10009810_09350</name>
</gene>
<sequence>MYQLTPAGGMTYRVVLNPAHGRDLDDLANAFDLAWATTWQHDANRLISPLLGLPDDLPVVPLRMPAHHVGRWCWKTDQIADWVGDRPFAWFDDEINRATRDRLAYAPGMGEHLALRIEPHIGLRPTDIERLRVFANGLAA</sequence>
<protein>
    <submittedName>
        <fullName evidence="1">Uncharacterized protein</fullName>
    </submittedName>
</protein>
<organism evidence="1 2">
    <name type="scientific">Nostocoides vanveenii</name>
    <dbReference type="NCBI Taxonomy" id="330835"/>
    <lineage>
        <taxon>Bacteria</taxon>
        <taxon>Bacillati</taxon>
        <taxon>Actinomycetota</taxon>
        <taxon>Actinomycetes</taxon>
        <taxon>Micrococcales</taxon>
        <taxon>Intrasporangiaceae</taxon>
        <taxon>Nostocoides</taxon>
    </lineage>
</organism>
<dbReference type="RefSeq" id="WP_425564568.1">
    <property type="nucleotide sequence ID" value="NZ_BAAAPN010000024.1"/>
</dbReference>